<evidence type="ECO:0000313" key="1">
    <source>
        <dbReference type="EMBL" id="CAB3373082.1"/>
    </source>
</evidence>
<comment type="caution">
    <text evidence="1">The sequence shown here is derived from an EMBL/GenBank/DDBJ whole genome shotgun (WGS) entry which is preliminary data.</text>
</comment>
<gene>
    <name evidence="1" type="ORF">CLODIP_2_CD07737</name>
</gene>
<dbReference type="EMBL" id="CADEPI010000080">
    <property type="protein sequence ID" value="CAB3373082.1"/>
    <property type="molecule type" value="Genomic_DNA"/>
</dbReference>
<name>A0A8S1CYY6_9INSE</name>
<dbReference type="Proteomes" id="UP000494165">
    <property type="component" value="Unassembled WGS sequence"/>
</dbReference>
<protein>
    <submittedName>
        <fullName evidence="1">Uncharacterized protein</fullName>
    </submittedName>
</protein>
<sequence length="229" mass="26330">MRDRKKISVGLLRARDTLLTSSRHFKMNDEEKLEMTYRRLNNFRLGNASLLKLSMTQAVQNICSYDEGDLEKLVKSTKELEMIALIKLPKRPVTPLLENMFEAFMKLKSTPRQMHSDDDFEKRLKVLKYLLRLPLNVNDIEIGDGLMSFSPDSSKASNCIKVAKMFLESSFTENICASIYPSLSYEKENLPLESSALEAMHIHLPGPPDLHTLFPSARFLKIEWFDPAE</sequence>
<reference evidence="1 2" key="1">
    <citation type="submission" date="2020-04" db="EMBL/GenBank/DDBJ databases">
        <authorList>
            <person name="Alioto T."/>
            <person name="Alioto T."/>
            <person name="Gomez Garrido J."/>
        </authorList>
    </citation>
    <scope>NUCLEOTIDE SEQUENCE [LARGE SCALE GENOMIC DNA]</scope>
</reference>
<organism evidence="1 2">
    <name type="scientific">Cloeon dipterum</name>
    <dbReference type="NCBI Taxonomy" id="197152"/>
    <lineage>
        <taxon>Eukaryota</taxon>
        <taxon>Metazoa</taxon>
        <taxon>Ecdysozoa</taxon>
        <taxon>Arthropoda</taxon>
        <taxon>Hexapoda</taxon>
        <taxon>Insecta</taxon>
        <taxon>Pterygota</taxon>
        <taxon>Palaeoptera</taxon>
        <taxon>Ephemeroptera</taxon>
        <taxon>Pisciforma</taxon>
        <taxon>Baetidae</taxon>
        <taxon>Cloeon</taxon>
    </lineage>
</organism>
<accession>A0A8S1CYY6</accession>
<dbReference type="AlphaFoldDB" id="A0A8S1CYY6"/>
<evidence type="ECO:0000313" key="2">
    <source>
        <dbReference type="Proteomes" id="UP000494165"/>
    </source>
</evidence>
<proteinExistence type="predicted"/>
<keyword evidence="2" id="KW-1185">Reference proteome</keyword>